<dbReference type="EMBL" id="FR746099">
    <property type="protein sequence ID" value="CCC39927.1"/>
    <property type="molecule type" value="Genomic_DNA"/>
</dbReference>
<gene>
    <name evidence="2" type="ordered locus">Hqrw_2015</name>
</gene>
<evidence type="ECO:0000313" key="2">
    <source>
        <dbReference type="EMBL" id="CCC39927.1"/>
    </source>
</evidence>
<proteinExistence type="predicted"/>
<sequence>MADPTPTQRRLLIGLFMFAIFIFIAGLVVVAYLAGTF</sequence>
<keyword evidence="1" id="KW-0812">Transmembrane</keyword>
<reference evidence="2 3" key="1">
    <citation type="journal article" date="2011" name="PLoS ONE">
        <title>Haloquadratum walsbyi: limited diversity in a global pond.</title>
        <authorList>
            <person name="Dyall-Smith M."/>
            <person name="Pfeiffer F."/>
            <person name="Klee K."/>
            <person name="Palm P."/>
            <person name="Gross K."/>
            <person name="Schuster S.C."/>
            <person name="Rampp M."/>
            <person name="Oesterhelt D."/>
        </authorList>
    </citation>
    <scope>NUCLEOTIDE SEQUENCE [LARGE SCALE GENOMIC DNA]</scope>
    <source>
        <strain evidence="3">DSM 16854 / JCM 12705 / C23</strain>
    </source>
</reference>
<name>G0LKG9_HALWC</name>
<evidence type="ECO:0000313" key="3">
    <source>
        <dbReference type="Proteomes" id="UP000007954"/>
    </source>
</evidence>
<keyword evidence="1" id="KW-1133">Transmembrane helix</keyword>
<accession>G0LKG9</accession>
<evidence type="ECO:0000256" key="1">
    <source>
        <dbReference type="SAM" id="Phobius"/>
    </source>
</evidence>
<protein>
    <submittedName>
        <fullName evidence="2">Uncharacterized protein</fullName>
    </submittedName>
</protein>
<organism evidence="2 3">
    <name type="scientific">Haloquadratum walsbyi (strain DSM 16854 / JCM 12705 / C23)</name>
    <dbReference type="NCBI Taxonomy" id="768065"/>
    <lineage>
        <taxon>Archaea</taxon>
        <taxon>Methanobacteriati</taxon>
        <taxon>Methanobacteriota</taxon>
        <taxon>Stenosarchaea group</taxon>
        <taxon>Halobacteria</taxon>
        <taxon>Halobacteriales</taxon>
        <taxon>Haloferacaceae</taxon>
        <taxon>Haloquadratum</taxon>
    </lineage>
</organism>
<dbReference type="Proteomes" id="UP000007954">
    <property type="component" value="Chromosome"/>
</dbReference>
<dbReference type="AlphaFoldDB" id="G0LKG9"/>
<dbReference type="KEGG" id="hwc:Hqrw_2015"/>
<feature type="transmembrane region" description="Helical" evidence="1">
    <location>
        <begin position="12"/>
        <end position="34"/>
    </location>
</feature>
<dbReference type="HOGENOM" id="CLU_220170_0_0_2"/>
<keyword evidence="1" id="KW-0472">Membrane</keyword>